<dbReference type="GO" id="GO:0000976">
    <property type="term" value="F:transcription cis-regulatory region binding"/>
    <property type="evidence" value="ECO:0007669"/>
    <property type="project" value="TreeGrafter"/>
</dbReference>
<dbReference type="Pfam" id="PF00486">
    <property type="entry name" value="Trans_reg_C"/>
    <property type="match status" value="1"/>
</dbReference>
<feature type="domain" description="OmpR/PhoB-type" evidence="7">
    <location>
        <begin position="127"/>
        <end position="222"/>
    </location>
</feature>
<dbReference type="PANTHER" id="PTHR48111:SF21">
    <property type="entry name" value="DNA-BINDING DUAL MASTER TRANSCRIPTIONAL REGULATOR RPAA"/>
    <property type="match status" value="1"/>
</dbReference>
<dbReference type="Pfam" id="PF00072">
    <property type="entry name" value="Response_reg"/>
    <property type="match status" value="1"/>
</dbReference>
<dbReference type="SUPFAM" id="SSF46894">
    <property type="entry name" value="C-terminal effector domain of the bipartite response regulators"/>
    <property type="match status" value="1"/>
</dbReference>
<dbReference type="SMART" id="SM00862">
    <property type="entry name" value="Trans_reg_C"/>
    <property type="match status" value="1"/>
</dbReference>
<dbReference type="AlphaFoldDB" id="A0A1W1BNC6"/>
<dbReference type="PANTHER" id="PTHR48111">
    <property type="entry name" value="REGULATOR OF RPOS"/>
    <property type="match status" value="1"/>
</dbReference>
<name>A0A1W1BNC6_9ZZZZ</name>
<dbReference type="InterPro" id="IPR016032">
    <property type="entry name" value="Sig_transdc_resp-reg_C-effctor"/>
</dbReference>
<sequence>MSNQNILLLEDDIALSDTIKQFLEYAGYTIYTAYDAFEAKDILYEKNIDLMLLDIKVPHQNGFDFLKEVREGANVTPAIFITSLNSVDDVAKGFEMGCDDYMRKPFALKELLVRVEALLKRNFKSHNQFVDLGNEYSFDIKAFSLLHKGVKVALKTKETKLLALFLKHQNELLTYEQIFEALWEYDETPSQGSLRAYINTLRKIIGKDKIETIKHTGYRYVNE</sequence>
<dbReference type="GO" id="GO:0032993">
    <property type="term" value="C:protein-DNA complex"/>
    <property type="evidence" value="ECO:0007669"/>
    <property type="project" value="TreeGrafter"/>
</dbReference>
<dbReference type="SMART" id="SM00448">
    <property type="entry name" value="REC"/>
    <property type="match status" value="1"/>
</dbReference>
<dbReference type="InterPro" id="IPR036388">
    <property type="entry name" value="WH-like_DNA-bd_sf"/>
</dbReference>
<dbReference type="CDD" id="cd00383">
    <property type="entry name" value="trans_reg_C"/>
    <property type="match status" value="1"/>
</dbReference>
<dbReference type="InterPro" id="IPR011006">
    <property type="entry name" value="CheY-like_superfamily"/>
</dbReference>
<keyword evidence="5" id="KW-0804">Transcription</keyword>
<dbReference type="GO" id="GO:0005829">
    <property type="term" value="C:cytosol"/>
    <property type="evidence" value="ECO:0007669"/>
    <property type="project" value="TreeGrafter"/>
</dbReference>
<evidence type="ECO:0000256" key="2">
    <source>
        <dbReference type="ARBA" id="ARBA00023012"/>
    </source>
</evidence>
<proteinExistence type="predicted"/>
<dbReference type="InterPro" id="IPR001789">
    <property type="entry name" value="Sig_transdc_resp-reg_receiver"/>
</dbReference>
<dbReference type="PROSITE" id="PS50110">
    <property type="entry name" value="RESPONSE_REGULATORY"/>
    <property type="match status" value="1"/>
</dbReference>
<dbReference type="InterPro" id="IPR001867">
    <property type="entry name" value="OmpR/PhoB-type_DNA-bd"/>
</dbReference>
<evidence type="ECO:0000256" key="5">
    <source>
        <dbReference type="ARBA" id="ARBA00023163"/>
    </source>
</evidence>
<keyword evidence="1" id="KW-0597">Phosphoprotein</keyword>
<dbReference type="GO" id="GO:0000156">
    <property type="term" value="F:phosphorelay response regulator activity"/>
    <property type="evidence" value="ECO:0007669"/>
    <property type="project" value="TreeGrafter"/>
</dbReference>
<keyword evidence="2" id="KW-0902">Two-component regulatory system</keyword>
<feature type="domain" description="Response regulatory" evidence="6">
    <location>
        <begin position="5"/>
        <end position="119"/>
    </location>
</feature>
<protein>
    <submittedName>
        <fullName evidence="8">Two-component system response regulator DccR</fullName>
    </submittedName>
</protein>
<reference evidence="8" key="1">
    <citation type="submission" date="2016-10" db="EMBL/GenBank/DDBJ databases">
        <authorList>
            <person name="de Groot N.N."/>
        </authorList>
    </citation>
    <scope>NUCLEOTIDE SEQUENCE</scope>
</reference>
<dbReference type="Gene3D" id="6.10.250.690">
    <property type="match status" value="1"/>
</dbReference>
<gene>
    <name evidence="8" type="ORF">MNB_SV-14-98</name>
</gene>
<evidence type="ECO:0000256" key="3">
    <source>
        <dbReference type="ARBA" id="ARBA00023015"/>
    </source>
</evidence>
<organism evidence="8">
    <name type="scientific">hydrothermal vent metagenome</name>
    <dbReference type="NCBI Taxonomy" id="652676"/>
    <lineage>
        <taxon>unclassified sequences</taxon>
        <taxon>metagenomes</taxon>
        <taxon>ecological metagenomes</taxon>
    </lineage>
</organism>
<keyword evidence="3" id="KW-0805">Transcription regulation</keyword>
<dbReference type="GO" id="GO:0006355">
    <property type="term" value="P:regulation of DNA-templated transcription"/>
    <property type="evidence" value="ECO:0007669"/>
    <property type="project" value="InterPro"/>
</dbReference>
<evidence type="ECO:0000313" key="8">
    <source>
        <dbReference type="EMBL" id="SFV54965.1"/>
    </source>
</evidence>
<evidence type="ECO:0000256" key="4">
    <source>
        <dbReference type="ARBA" id="ARBA00023125"/>
    </source>
</evidence>
<dbReference type="PROSITE" id="PS51755">
    <property type="entry name" value="OMPR_PHOB"/>
    <property type="match status" value="1"/>
</dbReference>
<dbReference type="Gene3D" id="3.40.50.2300">
    <property type="match status" value="1"/>
</dbReference>
<accession>A0A1W1BNC6</accession>
<dbReference type="InterPro" id="IPR039420">
    <property type="entry name" value="WalR-like"/>
</dbReference>
<keyword evidence="4" id="KW-0238">DNA-binding</keyword>
<dbReference type="SUPFAM" id="SSF52172">
    <property type="entry name" value="CheY-like"/>
    <property type="match status" value="1"/>
</dbReference>
<evidence type="ECO:0000256" key="1">
    <source>
        <dbReference type="ARBA" id="ARBA00022553"/>
    </source>
</evidence>
<evidence type="ECO:0000259" key="7">
    <source>
        <dbReference type="PROSITE" id="PS51755"/>
    </source>
</evidence>
<dbReference type="EMBL" id="FPHN01000044">
    <property type="protein sequence ID" value="SFV54965.1"/>
    <property type="molecule type" value="Genomic_DNA"/>
</dbReference>
<evidence type="ECO:0000259" key="6">
    <source>
        <dbReference type="PROSITE" id="PS50110"/>
    </source>
</evidence>
<dbReference type="Gene3D" id="1.10.10.10">
    <property type="entry name" value="Winged helix-like DNA-binding domain superfamily/Winged helix DNA-binding domain"/>
    <property type="match status" value="1"/>
</dbReference>